<keyword evidence="4" id="KW-0507">mRNA processing</keyword>
<sequence length="288" mass="32346">MVMNRLSTTNLVEPITENLDFQDQTPFLLYRNGKGHIYGIWFYEEKSCLKIFKLLMSLSKLAFTKPDKSNSIRQRSYSESNRKQPKQDNAQTDIISLLTRAQDEYDKKSSAAKNSLWRNSKNSQHAANGDIVKPTPVRVNGAVASNSDLTPLTVGMLFARAGDKEKKPDENTRDFESRVKSFSTSSFKEPSGDSKLCSEAILQSLMSNSAHTLQHIESRQNNDDSYVEEKKGSSEPRALSAGERMLSVETLEKDLKEKLNLLPKTNCDVKIDSKVGVTTELKEPAKSE</sequence>
<feature type="non-terminal residue" evidence="6">
    <location>
        <position position="288"/>
    </location>
</feature>
<dbReference type="GO" id="GO:0008047">
    <property type="term" value="F:enzyme activator activity"/>
    <property type="evidence" value="ECO:0007669"/>
    <property type="project" value="InterPro"/>
</dbReference>
<dbReference type="SUPFAM" id="SSF50729">
    <property type="entry name" value="PH domain-like"/>
    <property type="match status" value="1"/>
</dbReference>
<dbReference type="STRING" id="407821.A0A087UEX0"/>
<dbReference type="OrthoDB" id="440673at2759"/>
<evidence type="ECO:0000313" key="6">
    <source>
        <dbReference type="EMBL" id="KFM75909.1"/>
    </source>
</evidence>
<dbReference type="PANTHER" id="PTHR16290">
    <property type="entry name" value="TRANSCRIPTION FACTOR SMIF DECAPPING ENZYME DCP1"/>
    <property type="match status" value="1"/>
</dbReference>
<dbReference type="AlphaFoldDB" id="A0A087UEX0"/>
<dbReference type="EMBL" id="KK119515">
    <property type="protein sequence ID" value="KFM75909.1"/>
    <property type="molecule type" value="Genomic_DNA"/>
</dbReference>
<evidence type="ECO:0000256" key="1">
    <source>
        <dbReference type="ARBA" id="ARBA00004496"/>
    </source>
</evidence>
<dbReference type="Pfam" id="PF06058">
    <property type="entry name" value="DCP1"/>
    <property type="match status" value="1"/>
</dbReference>
<keyword evidence="7" id="KW-1185">Reference proteome</keyword>
<dbReference type="Proteomes" id="UP000054359">
    <property type="component" value="Unassembled WGS sequence"/>
</dbReference>
<dbReference type="Gene3D" id="2.30.29.30">
    <property type="entry name" value="Pleckstrin-homology domain (PH domain)/Phosphotyrosine-binding domain (PTB)"/>
    <property type="match status" value="1"/>
</dbReference>
<proteinExistence type="inferred from homology"/>
<keyword evidence="3" id="KW-0963">Cytoplasm</keyword>
<feature type="compositionally biased region" description="Basic and acidic residues" evidence="5">
    <location>
        <begin position="163"/>
        <end position="179"/>
    </location>
</feature>
<gene>
    <name evidence="6" type="ORF">X975_13114</name>
</gene>
<feature type="compositionally biased region" description="Basic and acidic residues" evidence="5">
    <location>
        <begin position="218"/>
        <end position="234"/>
    </location>
</feature>
<evidence type="ECO:0000256" key="2">
    <source>
        <dbReference type="ARBA" id="ARBA00008778"/>
    </source>
</evidence>
<dbReference type="GO" id="GO:0006397">
    <property type="term" value="P:mRNA processing"/>
    <property type="evidence" value="ECO:0007669"/>
    <property type="project" value="UniProtKB-KW"/>
</dbReference>
<feature type="region of interest" description="Disordered" evidence="5">
    <location>
        <begin position="109"/>
        <end position="133"/>
    </location>
</feature>
<dbReference type="InterPro" id="IPR010334">
    <property type="entry name" value="Dcp1"/>
</dbReference>
<comment type="subcellular location">
    <subcellularLocation>
        <location evidence="1">Cytoplasm</location>
    </subcellularLocation>
</comment>
<comment type="similarity">
    <text evidence="2">Belongs to the DCP1 family.</text>
</comment>
<dbReference type="GO" id="GO:0003729">
    <property type="term" value="F:mRNA binding"/>
    <property type="evidence" value="ECO:0007669"/>
    <property type="project" value="TreeGrafter"/>
</dbReference>
<dbReference type="GO" id="GO:0000932">
    <property type="term" value="C:P-body"/>
    <property type="evidence" value="ECO:0007669"/>
    <property type="project" value="TreeGrafter"/>
</dbReference>
<dbReference type="InterPro" id="IPR011993">
    <property type="entry name" value="PH-like_dom_sf"/>
</dbReference>
<evidence type="ECO:0000256" key="4">
    <source>
        <dbReference type="ARBA" id="ARBA00022664"/>
    </source>
</evidence>
<protein>
    <submittedName>
        <fullName evidence="6">mRNA-decapping enzyme 1B</fullName>
    </submittedName>
</protein>
<organism evidence="6 7">
    <name type="scientific">Stegodyphus mimosarum</name>
    <name type="common">African social velvet spider</name>
    <dbReference type="NCBI Taxonomy" id="407821"/>
    <lineage>
        <taxon>Eukaryota</taxon>
        <taxon>Metazoa</taxon>
        <taxon>Ecdysozoa</taxon>
        <taxon>Arthropoda</taxon>
        <taxon>Chelicerata</taxon>
        <taxon>Arachnida</taxon>
        <taxon>Araneae</taxon>
        <taxon>Araneomorphae</taxon>
        <taxon>Entelegynae</taxon>
        <taxon>Eresoidea</taxon>
        <taxon>Eresidae</taxon>
        <taxon>Stegodyphus</taxon>
    </lineage>
</organism>
<dbReference type="GO" id="GO:0000290">
    <property type="term" value="P:deadenylation-dependent decapping of nuclear-transcribed mRNA"/>
    <property type="evidence" value="ECO:0007669"/>
    <property type="project" value="InterPro"/>
</dbReference>
<name>A0A087UEX0_STEMI</name>
<feature type="region of interest" description="Disordered" evidence="5">
    <location>
        <begin position="218"/>
        <end position="240"/>
    </location>
</feature>
<dbReference type="GO" id="GO:0031087">
    <property type="term" value="P:deadenylation-independent decapping of nuclear-transcribed mRNA"/>
    <property type="evidence" value="ECO:0007669"/>
    <property type="project" value="TreeGrafter"/>
</dbReference>
<feature type="region of interest" description="Disordered" evidence="5">
    <location>
        <begin position="163"/>
        <end position="189"/>
    </location>
</feature>
<evidence type="ECO:0000256" key="5">
    <source>
        <dbReference type="SAM" id="MobiDB-lite"/>
    </source>
</evidence>
<accession>A0A087UEX0</accession>
<dbReference type="PANTHER" id="PTHR16290:SF0">
    <property type="entry name" value="DECAPPING PROTEIN 1, ISOFORM A"/>
    <property type="match status" value="1"/>
</dbReference>
<feature type="compositionally biased region" description="Polar residues" evidence="5">
    <location>
        <begin position="111"/>
        <end position="126"/>
    </location>
</feature>
<reference evidence="6 7" key="1">
    <citation type="submission" date="2013-11" db="EMBL/GenBank/DDBJ databases">
        <title>Genome sequencing of Stegodyphus mimosarum.</title>
        <authorList>
            <person name="Bechsgaard J."/>
        </authorList>
    </citation>
    <scope>NUCLEOTIDE SEQUENCE [LARGE SCALE GENOMIC DNA]</scope>
</reference>
<feature type="region of interest" description="Disordered" evidence="5">
    <location>
        <begin position="69"/>
        <end position="91"/>
    </location>
</feature>
<evidence type="ECO:0000313" key="7">
    <source>
        <dbReference type="Proteomes" id="UP000054359"/>
    </source>
</evidence>
<evidence type="ECO:0000256" key="3">
    <source>
        <dbReference type="ARBA" id="ARBA00022490"/>
    </source>
</evidence>